<accession>A0A4Y3VNG0</accession>
<organism evidence="2 3">
    <name type="scientific">Streptomyces spinoverrucosus</name>
    <dbReference type="NCBI Taxonomy" id="284043"/>
    <lineage>
        <taxon>Bacteria</taxon>
        <taxon>Bacillati</taxon>
        <taxon>Actinomycetota</taxon>
        <taxon>Actinomycetes</taxon>
        <taxon>Kitasatosporales</taxon>
        <taxon>Streptomycetaceae</taxon>
        <taxon>Streptomyces</taxon>
    </lineage>
</organism>
<dbReference type="SUPFAM" id="SSF55920">
    <property type="entry name" value="Creatinase/aminopeptidase"/>
    <property type="match status" value="1"/>
</dbReference>
<dbReference type="Proteomes" id="UP000317881">
    <property type="component" value="Unassembled WGS sequence"/>
</dbReference>
<dbReference type="InterPro" id="IPR036005">
    <property type="entry name" value="Creatinase/aminopeptidase-like"/>
</dbReference>
<proteinExistence type="predicted"/>
<dbReference type="Pfam" id="PF00557">
    <property type="entry name" value="Peptidase_M24"/>
    <property type="match status" value="1"/>
</dbReference>
<dbReference type="EMBL" id="BJND01000042">
    <property type="protein sequence ID" value="GEC07718.1"/>
    <property type="molecule type" value="Genomic_DNA"/>
</dbReference>
<gene>
    <name evidence="2" type="ORF">SSP24_53730</name>
</gene>
<evidence type="ECO:0000313" key="3">
    <source>
        <dbReference type="Proteomes" id="UP000317881"/>
    </source>
</evidence>
<dbReference type="CDD" id="cd01066">
    <property type="entry name" value="APP_MetAP"/>
    <property type="match status" value="1"/>
</dbReference>
<dbReference type="PANTHER" id="PTHR46112:SF2">
    <property type="entry name" value="XAA-PRO AMINOPEPTIDASE P-RELATED"/>
    <property type="match status" value="1"/>
</dbReference>
<comment type="caution">
    <text evidence="2">The sequence shown here is derived from an EMBL/GenBank/DDBJ whole genome shotgun (WGS) entry which is preliminary data.</text>
</comment>
<dbReference type="PANTHER" id="PTHR46112">
    <property type="entry name" value="AMINOPEPTIDASE"/>
    <property type="match status" value="1"/>
</dbReference>
<evidence type="ECO:0000259" key="1">
    <source>
        <dbReference type="Pfam" id="PF00557"/>
    </source>
</evidence>
<sequence length="296" mass="33331">MAKEHFTQQELADFKAAQRLAYDAVAAVEAQLYEGITEKQAARAVEDWLRDHGVSRFFHYGFAWFGERTRFRDFTKPKGGALGSLLNPKMAHFGKQFQPTDRPLRQGEAVILDVGPVVGNIACDMGYSCTLGGDDSEEFHEARMALEPYRTLILQLVRSGATQAQIYRQVDELIADQGFENIHSYYPGSVIAHKVGKVPGTRLPTFRINGFSPQALAYLSGHLLSSAIRPRLNRTPLWNEGADQPCEPGLWAVEPHIGKGDIGVKWEEMLVVTEDDAYWLDDDLPHTRYWKQHSAR</sequence>
<protein>
    <recommendedName>
        <fullName evidence="1">Peptidase M24 domain-containing protein</fullName>
    </recommendedName>
</protein>
<dbReference type="AlphaFoldDB" id="A0A4Y3VNG0"/>
<dbReference type="Gene3D" id="3.90.230.10">
    <property type="entry name" value="Creatinase/methionine aminopeptidase superfamily"/>
    <property type="match status" value="1"/>
</dbReference>
<dbReference type="InterPro" id="IPR000994">
    <property type="entry name" value="Pept_M24"/>
</dbReference>
<dbReference type="OrthoDB" id="9806388at2"/>
<feature type="domain" description="Peptidase M24" evidence="1">
    <location>
        <begin position="14"/>
        <end position="274"/>
    </location>
</feature>
<reference evidence="2 3" key="1">
    <citation type="submission" date="2019-06" db="EMBL/GenBank/DDBJ databases">
        <title>Whole genome shotgun sequence of Streptomyces spinoverrucosus NBRC 14228.</title>
        <authorList>
            <person name="Hosoyama A."/>
            <person name="Uohara A."/>
            <person name="Ohji S."/>
            <person name="Ichikawa N."/>
        </authorList>
    </citation>
    <scope>NUCLEOTIDE SEQUENCE [LARGE SCALE GENOMIC DNA]</scope>
    <source>
        <strain evidence="2 3">NBRC 14228</strain>
    </source>
</reference>
<dbReference type="RefSeq" id="WP_141312262.1">
    <property type="nucleotide sequence ID" value="NZ_BJND01000042.1"/>
</dbReference>
<dbReference type="InterPro" id="IPR050659">
    <property type="entry name" value="Peptidase_M24B"/>
</dbReference>
<name>A0A4Y3VNG0_9ACTN</name>
<keyword evidence="3" id="KW-1185">Reference proteome</keyword>
<evidence type="ECO:0000313" key="2">
    <source>
        <dbReference type="EMBL" id="GEC07718.1"/>
    </source>
</evidence>